<dbReference type="EMBL" id="QBIY01004835">
    <property type="protein sequence ID" value="RXN38442.1"/>
    <property type="molecule type" value="Genomic_DNA"/>
</dbReference>
<feature type="compositionally biased region" description="Polar residues" evidence="3">
    <location>
        <begin position="34"/>
        <end position="45"/>
    </location>
</feature>
<dbReference type="CDD" id="cd03602">
    <property type="entry name" value="CLECT_1"/>
    <property type="match status" value="1"/>
</dbReference>
<keyword evidence="1" id="KW-1015">Disulfide bond</keyword>
<dbReference type="SUPFAM" id="SSF56436">
    <property type="entry name" value="C-type lectin-like"/>
    <property type="match status" value="2"/>
</dbReference>
<name>A0A498P1F6_LABRO</name>
<proteinExistence type="predicted"/>
<feature type="domain" description="C-type lectin" evidence="4">
    <location>
        <begin position="197"/>
        <end position="302"/>
    </location>
</feature>
<dbReference type="Proteomes" id="UP000290572">
    <property type="component" value="Unassembled WGS sequence"/>
</dbReference>
<accession>A0A498P1F6</accession>
<dbReference type="InterPro" id="IPR018378">
    <property type="entry name" value="C-type_lectin_CS"/>
</dbReference>
<evidence type="ECO:0000259" key="4">
    <source>
        <dbReference type="PROSITE" id="PS50041"/>
    </source>
</evidence>
<dbReference type="PANTHER" id="PTHR45784">
    <property type="entry name" value="C-TYPE LECTIN DOMAIN FAMILY 20 MEMBER A-RELATED"/>
    <property type="match status" value="1"/>
</dbReference>
<dbReference type="Pfam" id="PF00059">
    <property type="entry name" value="Lectin_C"/>
    <property type="match status" value="1"/>
</dbReference>
<evidence type="ECO:0000256" key="2">
    <source>
        <dbReference type="SAM" id="Coils"/>
    </source>
</evidence>
<dbReference type="InterPro" id="IPR016187">
    <property type="entry name" value="CTDL_fold"/>
</dbReference>
<keyword evidence="2" id="KW-0175">Coiled coil</keyword>
<evidence type="ECO:0000256" key="3">
    <source>
        <dbReference type="SAM" id="MobiDB-lite"/>
    </source>
</evidence>
<sequence length="338" mass="39192">MSHPEREAPAVRPRRRVNPPAYLEDFELSGPGSHRQQSRSLTSQGELEDEPASTTGHSRSTSPVSQASDHSQWILTDQWDSITERLREENAALQRQVEQLPELTAMMEEMKRENAALQRQASQLPEIISAVQQMRQQNAALYQELQILKSERKSPPKPVTPPMPSPRSYSRAVNIQTPQLYRPIPAPRSRLPPPRQYHFINENKTWTEAQRYCREKYTDLATADNMSDMNELKKRVTDGSFQYIWIGLQRTGHDEWQWSSGEPALYLNWGDQQPDGRDDCVFILNGQWHDYRCINTQPFICKNNKLIVIKENRTWSEALRYCRQNHVDLVSVHSEDSA</sequence>
<organism evidence="5 6">
    <name type="scientific">Labeo rohita</name>
    <name type="common">Indian major carp</name>
    <name type="synonym">Cyprinus rohita</name>
    <dbReference type="NCBI Taxonomy" id="84645"/>
    <lineage>
        <taxon>Eukaryota</taxon>
        <taxon>Metazoa</taxon>
        <taxon>Chordata</taxon>
        <taxon>Craniata</taxon>
        <taxon>Vertebrata</taxon>
        <taxon>Euteleostomi</taxon>
        <taxon>Actinopterygii</taxon>
        <taxon>Neopterygii</taxon>
        <taxon>Teleostei</taxon>
        <taxon>Ostariophysi</taxon>
        <taxon>Cypriniformes</taxon>
        <taxon>Cyprinidae</taxon>
        <taxon>Labeoninae</taxon>
        <taxon>Labeonini</taxon>
        <taxon>Labeo</taxon>
    </lineage>
</organism>
<reference evidence="5 6" key="1">
    <citation type="submission" date="2018-03" db="EMBL/GenBank/DDBJ databases">
        <title>Draft genome sequence of Rohu Carp (Labeo rohita).</title>
        <authorList>
            <person name="Das P."/>
            <person name="Kushwaha B."/>
            <person name="Joshi C.G."/>
            <person name="Kumar D."/>
            <person name="Nagpure N.S."/>
            <person name="Sahoo L."/>
            <person name="Das S.P."/>
            <person name="Bit A."/>
            <person name="Patnaik S."/>
            <person name="Meher P.K."/>
            <person name="Jayasankar P."/>
            <person name="Koringa P.G."/>
            <person name="Patel N.V."/>
            <person name="Hinsu A.T."/>
            <person name="Kumar R."/>
            <person name="Pandey M."/>
            <person name="Agarwal S."/>
            <person name="Srivastava S."/>
            <person name="Singh M."/>
            <person name="Iquebal M.A."/>
            <person name="Jaiswal S."/>
            <person name="Angadi U.B."/>
            <person name="Kumar N."/>
            <person name="Raza M."/>
            <person name="Shah T.M."/>
            <person name="Rai A."/>
            <person name="Jena J.K."/>
        </authorList>
    </citation>
    <scope>NUCLEOTIDE SEQUENCE [LARGE SCALE GENOMIC DNA]</scope>
    <source>
        <strain evidence="5">DASCIFA01</strain>
        <tissue evidence="5">Testis</tissue>
    </source>
</reference>
<feature type="compositionally biased region" description="Polar residues" evidence="3">
    <location>
        <begin position="52"/>
        <end position="72"/>
    </location>
</feature>
<evidence type="ECO:0000256" key="1">
    <source>
        <dbReference type="ARBA" id="ARBA00023157"/>
    </source>
</evidence>
<keyword evidence="5" id="KW-0675">Receptor</keyword>
<comment type="caution">
    <text evidence="5">The sequence shown here is derived from an EMBL/GenBank/DDBJ whole genome shotgun (WGS) entry which is preliminary data.</text>
</comment>
<dbReference type="AlphaFoldDB" id="A0A498P1F6"/>
<feature type="region of interest" description="Disordered" evidence="3">
    <location>
        <begin position="1"/>
        <end position="72"/>
    </location>
</feature>
<gene>
    <name evidence="5" type="ORF">ROHU_001100</name>
</gene>
<evidence type="ECO:0000313" key="5">
    <source>
        <dbReference type="EMBL" id="RXN38442.1"/>
    </source>
</evidence>
<keyword evidence="6" id="KW-1185">Reference proteome</keyword>
<dbReference type="PROSITE" id="PS50041">
    <property type="entry name" value="C_TYPE_LECTIN_2"/>
    <property type="match status" value="1"/>
</dbReference>
<dbReference type="PROSITE" id="PS00615">
    <property type="entry name" value="C_TYPE_LECTIN_1"/>
    <property type="match status" value="1"/>
</dbReference>
<dbReference type="Gene3D" id="3.10.100.10">
    <property type="entry name" value="Mannose-Binding Protein A, subunit A"/>
    <property type="match status" value="1"/>
</dbReference>
<protein>
    <submittedName>
        <fullName evidence="5">Macrophage mannose receptor 1-like protein</fullName>
    </submittedName>
</protein>
<dbReference type="SMART" id="SM00034">
    <property type="entry name" value="CLECT"/>
    <property type="match status" value="1"/>
</dbReference>
<evidence type="ECO:0000313" key="6">
    <source>
        <dbReference type="Proteomes" id="UP000290572"/>
    </source>
</evidence>
<dbReference type="InterPro" id="IPR001304">
    <property type="entry name" value="C-type_lectin-like"/>
</dbReference>
<feature type="coiled-coil region" evidence="2">
    <location>
        <begin position="83"/>
        <end position="151"/>
    </location>
</feature>
<dbReference type="PANTHER" id="PTHR45784:SF3">
    <property type="entry name" value="C-TYPE LECTIN DOMAIN FAMILY 4 MEMBER K-LIKE-RELATED"/>
    <property type="match status" value="1"/>
</dbReference>
<dbReference type="InterPro" id="IPR016186">
    <property type="entry name" value="C-type_lectin-like/link_sf"/>
</dbReference>